<dbReference type="Proteomes" id="UP000887013">
    <property type="component" value="Unassembled WGS sequence"/>
</dbReference>
<keyword evidence="2" id="KW-1185">Reference proteome</keyword>
<comment type="caution">
    <text evidence="1">The sequence shown here is derived from an EMBL/GenBank/DDBJ whole genome shotgun (WGS) entry which is preliminary data.</text>
</comment>
<organism evidence="1 2">
    <name type="scientific">Nephila pilipes</name>
    <name type="common">Giant wood spider</name>
    <name type="synonym">Nephila maculata</name>
    <dbReference type="NCBI Taxonomy" id="299642"/>
    <lineage>
        <taxon>Eukaryota</taxon>
        <taxon>Metazoa</taxon>
        <taxon>Ecdysozoa</taxon>
        <taxon>Arthropoda</taxon>
        <taxon>Chelicerata</taxon>
        <taxon>Arachnida</taxon>
        <taxon>Araneae</taxon>
        <taxon>Araneomorphae</taxon>
        <taxon>Entelegynae</taxon>
        <taxon>Araneoidea</taxon>
        <taxon>Nephilidae</taxon>
        <taxon>Nephila</taxon>
    </lineage>
</organism>
<gene>
    <name evidence="1" type="ORF">NPIL_339581</name>
</gene>
<dbReference type="AlphaFoldDB" id="A0A8X6N7Z1"/>
<evidence type="ECO:0000313" key="2">
    <source>
        <dbReference type="Proteomes" id="UP000887013"/>
    </source>
</evidence>
<dbReference type="EMBL" id="BMAW01054883">
    <property type="protein sequence ID" value="GFS98385.1"/>
    <property type="molecule type" value="Genomic_DNA"/>
</dbReference>
<proteinExistence type="predicted"/>
<sequence length="97" mass="11065">MVGGFWRIHFGRYLSNCLRVRATILFNTRLSGSSNSSFAHSCPETSYPICVGCFFDTLVMKLPQIGPTSWLFWTWMQKRAQATVPLSIQIVDIFLLT</sequence>
<evidence type="ECO:0000313" key="1">
    <source>
        <dbReference type="EMBL" id="GFS98385.1"/>
    </source>
</evidence>
<reference evidence="1" key="1">
    <citation type="submission" date="2020-08" db="EMBL/GenBank/DDBJ databases">
        <title>Multicomponent nature underlies the extraordinary mechanical properties of spider dragline silk.</title>
        <authorList>
            <person name="Kono N."/>
            <person name="Nakamura H."/>
            <person name="Mori M."/>
            <person name="Yoshida Y."/>
            <person name="Ohtoshi R."/>
            <person name="Malay A.D."/>
            <person name="Moran D.A.P."/>
            <person name="Tomita M."/>
            <person name="Numata K."/>
            <person name="Arakawa K."/>
        </authorList>
    </citation>
    <scope>NUCLEOTIDE SEQUENCE</scope>
</reference>
<protein>
    <submittedName>
        <fullName evidence="1">Uncharacterized protein</fullName>
    </submittedName>
</protein>
<accession>A0A8X6N7Z1</accession>
<name>A0A8X6N7Z1_NEPPI</name>